<dbReference type="InterPro" id="IPR029026">
    <property type="entry name" value="tRNA_m1G_MTases_N"/>
</dbReference>
<dbReference type="PIRSF" id="PIRSF004505">
    <property type="entry name" value="MT_bac"/>
    <property type="match status" value="1"/>
</dbReference>
<gene>
    <name evidence="5 6" type="primary">rlmH</name>
    <name evidence="6" type="ORF">J6595_20550</name>
</gene>
<dbReference type="SUPFAM" id="SSF75217">
    <property type="entry name" value="alpha/beta knot"/>
    <property type="match status" value="1"/>
</dbReference>
<comment type="catalytic activity">
    <reaction evidence="5">
        <text>pseudouridine(1915) in 23S rRNA + S-adenosyl-L-methionine = N(3)-methylpseudouridine(1915) in 23S rRNA + S-adenosyl-L-homocysteine + H(+)</text>
        <dbReference type="Rhea" id="RHEA:42752"/>
        <dbReference type="Rhea" id="RHEA-COMP:10221"/>
        <dbReference type="Rhea" id="RHEA-COMP:10222"/>
        <dbReference type="ChEBI" id="CHEBI:15378"/>
        <dbReference type="ChEBI" id="CHEBI:57856"/>
        <dbReference type="ChEBI" id="CHEBI:59789"/>
        <dbReference type="ChEBI" id="CHEBI:65314"/>
        <dbReference type="ChEBI" id="CHEBI:74486"/>
        <dbReference type="EC" id="2.1.1.177"/>
    </reaction>
</comment>
<dbReference type="PANTHER" id="PTHR33603">
    <property type="entry name" value="METHYLTRANSFERASE"/>
    <property type="match status" value="1"/>
</dbReference>
<feature type="binding site" evidence="5">
    <location>
        <position position="108"/>
    </location>
    <ligand>
        <name>S-adenosyl-L-methionine</name>
        <dbReference type="ChEBI" id="CHEBI:59789"/>
    </ligand>
</feature>
<evidence type="ECO:0000256" key="3">
    <source>
        <dbReference type="ARBA" id="ARBA00022691"/>
    </source>
</evidence>
<keyword evidence="7" id="KW-1185">Reference proteome</keyword>
<comment type="caution">
    <text evidence="5">Lacks conserved residue(s) required for the propagation of feature annotation.</text>
</comment>
<evidence type="ECO:0000256" key="2">
    <source>
        <dbReference type="ARBA" id="ARBA00022679"/>
    </source>
</evidence>
<evidence type="ECO:0000313" key="7">
    <source>
        <dbReference type="Proteomes" id="UP000678276"/>
    </source>
</evidence>
<dbReference type="PANTHER" id="PTHR33603:SF1">
    <property type="entry name" value="RIBOSOMAL RNA LARGE SUBUNIT METHYLTRANSFERASE H"/>
    <property type="match status" value="1"/>
</dbReference>
<keyword evidence="1 5" id="KW-0489">Methyltransferase</keyword>
<keyword evidence="2 5" id="KW-0808">Transferase</keyword>
<dbReference type="Pfam" id="PF02590">
    <property type="entry name" value="SPOUT_MTase"/>
    <property type="match status" value="1"/>
</dbReference>
<keyword evidence="5" id="KW-0698">rRNA processing</keyword>
<dbReference type="Proteomes" id="UP000678276">
    <property type="component" value="Unassembled WGS sequence"/>
</dbReference>
<reference evidence="6 7" key="1">
    <citation type="submission" date="2021-04" db="EMBL/GenBank/DDBJ databases">
        <title>Whole genome sequence of Jiella sp. KSK16Y-1.</title>
        <authorList>
            <person name="Tuo L."/>
        </authorList>
    </citation>
    <scope>NUCLEOTIDE SEQUENCE [LARGE SCALE GENOMIC DNA]</scope>
    <source>
        <strain evidence="6 7">KSK16Y-1</strain>
    </source>
</reference>
<evidence type="ECO:0000313" key="6">
    <source>
        <dbReference type="EMBL" id="MBP0617977.1"/>
    </source>
</evidence>
<dbReference type="InterPro" id="IPR003742">
    <property type="entry name" value="RlmH-like"/>
</dbReference>
<dbReference type="InterPro" id="IPR029028">
    <property type="entry name" value="Alpha/beta_knot_MTases"/>
</dbReference>
<keyword evidence="5" id="KW-0963">Cytoplasm</keyword>
<dbReference type="Gene3D" id="3.40.1280.10">
    <property type="match status" value="1"/>
</dbReference>
<dbReference type="EMBL" id="JAGJCF010000023">
    <property type="protein sequence ID" value="MBP0617977.1"/>
    <property type="molecule type" value="Genomic_DNA"/>
</dbReference>
<accession>A0ABS4BN82</accession>
<comment type="function">
    <text evidence="5">Specifically methylates the pseudouridine at position 1915 (m3Psi1915) in 23S rRNA.</text>
</comment>
<evidence type="ECO:0000256" key="1">
    <source>
        <dbReference type="ARBA" id="ARBA00022603"/>
    </source>
</evidence>
<dbReference type="CDD" id="cd18081">
    <property type="entry name" value="RlmH-like"/>
    <property type="match status" value="1"/>
</dbReference>
<dbReference type="NCBIfam" id="NF000989">
    <property type="entry name" value="PRK00103.2-3"/>
    <property type="match status" value="1"/>
</dbReference>
<proteinExistence type="inferred from homology"/>
<dbReference type="HAMAP" id="MF_00658">
    <property type="entry name" value="23SrRNA_methyltr_H"/>
    <property type="match status" value="1"/>
</dbReference>
<name>A0ABS4BN82_9HYPH</name>
<keyword evidence="3 5" id="KW-0949">S-adenosyl-L-methionine</keyword>
<organism evidence="6 7">
    <name type="scientific">Jiella mangrovi</name>
    <dbReference type="NCBI Taxonomy" id="2821407"/>
    <lineage>
        <taxon>Bacteria</taxon>
        <taxon>Pseudomonadati</taxon>
        <taxon>Pseudomonadota</taxon>
        <taxon>Alphaproteobacteria</taxon>
        <taxon>Hyphomicrobiales</taxon>
        <taxon>Aurantimonadaceae</taxon>
        <taxon>Jiella</taxon>
    </lineage>
</organism>
<comment type="caution">
    <text evidence="6">The sequence shown here is derived from an EMBL/GenBank/DDBJ whole genome shotgun (WGS) entry which is preliminary data.</text>
</comment>
<evidence type="ECO:0000256" key="5">
    <source>
        <dbReference type="HAMAP-Rule" id="MF_00658"/>
    </source>
</evidence>
<comment type="subcellular location">
    <subcellularLocation>
        <location evidence="5">Cytoplasm</location>
    </subcellularLocation>
</comment>
<comment type="subunit">
    <text evidence="5">Homodimer.</text>
</comment>
<comment type="similarity">
    <text evidence="4 5">Belongs to the RNA methyltransferase RlmH family.</text>
</comment>
<feature type="binding site" evidence="5">
    <location>
        <begin position="127"/>
        <end position="132"/>
    </location>
    <ligand>
        <name>S-adenosyl-L-methionine</name>
        <dbReference type="ChEBI" id="CHEBI:59789"/>
    </ligand>
</feature>
<protein>
    <recommendedName>
        <fullName evidence="5">Ribosomal RNA large subunit methyltransferase H</fullName>
        <ecNumber evidence="5">2.1.1.177</ecNumber>
    </recommendedName>
    <alternativeName>
        <fullName evidence="5">23S rRNA (pseudouridine1915-N3)-methyltransferase</fullName>
    </alternativeName>
    <alternativeName>
        <fullName evidence="5">23S rRNA m3Psi1915 methyltransferase</fullName>
    </alternativeName>
    <alternativeName>
        <fullName evidence="5">rRNA (pseudouridine-N3-)-methyltransferase RlmH</fullName>
    </alternativeName>
</protein>
<evidence type="ECO:0000256" key="4">
    <source>
        <dbReference type="ARBA" id="ARBA00038303"/>
    </source>
</evidence>
<dbReference type="RefSeq" id="WP_209597282.1">
    <property type="nucleotide sequence ID" value="NZ_JAGJCF010000023.1"/>
</dbReference>
<dbReference type="EC" id="2.1.1.177" evidence="5"/>
<sequence>MKLTIAVVGRMKKGPDQALVERYLDRLSKSGGQVAFDLRGVRETVESRLQTVAARRKDEAARLAGSVGADCVRIVFDERGENLSSEQFAAFLGRLRDEGRAEAGFFLGGPDGHDPDFLASAEKAVSFGRMTFPHQIARLMLAEQLYRAVTILSGHPYHRA</sequence>